<evidence type="ECO:0000313" key="2">
    <source>
        <dbReference type="Proteomes" id="UP001139006"/>
    </source>
</evidence>
<dbReference type="Proteomes" id="UP001139006">
    <property type="component" value="Unassembled WGS sequence"/>
</dbReference>
<keyword evidence="2" id="KW-1185">Reference proteome</keyword>
<protein>
    <submittedName>
        <fullName evidence="1">DUF4867 family protein</fullName>
    </submittedName>
</protein>
<evidence type="ECO:0000313" key="1">
    <source>
        <dbReference type="EMBL" id="MCP0886852.1"/>
    </source>
</evidence>
<accession>A0A9X2FJF4</accession>
<organism evidence="1 2">
    <name type="scientific">Ligilactobacillus ubinensis</name>
    <dbReference type="NCBI Taxonomy" id="2876789"/>
    <lineage>
        <taxon>Bacteria</taxon>
        <taxon>Bacillati</taxon>
        <taxon>Bacillota</taxon>
        <taxon>Bacilli</taxon>
        <taxon>Lactobacillales</taxon>
        <taxon>Lactobacillaceae</taxon>
        <taxon>Ligilactobacillus</taxon>
    </lineage>
</organism>
<name>A0A9X2FJF4_9LACO</name>
<comment type="caution">
    <text evidence="1">The sequence shown here is derived from an EMBL/GenBank/DDBJ whole genome shotgun (WGS) entry which is preliminary data.</text>
</comment>
<dbReference type="EMBL" id="JAIULA010000009">
    <property type="protein sequence ID" value="MCP0886852.1"/>
    <property type="molecule type" value="Genomic_DNA"/>
</dbReference>
<dbReference type="AlphaFoldDB" id="A0A9X2FJF4"/>
<sequence length="223" mass="25374">MQNVLEKIQEQNPEIDILSVTDKAFADYGRKVVLQEQGDFEKKLASTQIPHEGNVYIRDDISLFTSHMRNDIARNVYGEQAIEIGYCNGNSDRINAFEWHNCSEINLAQTDLILFLARQKDVVNNTITTRSAQAFFVPKGTAIEIYPTILHFAPCRVWKSGFRCLVVLTKDTNTQLEDAREKTDVLFQKNKWLLTHVENKRMVEKGACIGVVGANTQIIPLTK</sequence>
<dbReference type="Pfam" id="PF16161">
    <property type="entry name" value="DUF4867"/>
    <property type="match status" value="1"/>
</dbReference>
<dbReference type="InterPro" id="IPR032358">
    <property type="entry name" value="DUF4867"/>
</dbReference>
<dbReference type="RefSeq" id="WP_253360258.1">
    <property type="nucleotide sequence ID" value="NZ_JAIULA010000009.1"/>
</dbReference>
<proteinExistence type="predicted"/>
<reference evidence="1 2" key="1">
    <citation type="journal article" date="2023" name="Int. J. Syst. Evol. Microbiol.">
        <title>Ligilactobacillus ubinensis sp. nov., a novel species isolated from the wild ferment of a durian fruit (Durio zibethinus).</title>
        <authorList>
            <person name="Heng Y.C."/>
            <person name="Menon N."/>
            <person name="Chen B."/>
            <person name="Loo B.Z.L."/>
            <person name="Wong G.W.J."/>
            <person name="Lim A.C.H."/>
            <person name="Silvaraju S."/>
            <person name="Kittelmann S."/>
        </authorList>
    </citation>
    <scope>NUCLEOTIDE SEQUENCE [LARGE SCALE GENOMIC DNA]</scope>
    <source>
        <strain evidence="1 2">WILCCON 0076</strain>
    </source>
</reference>
<gene>
    <name evidence="1" type="ORF">LB941_05800</name>
</gene>